<evidence type="ECO:0000256" key="3">
    <source>
        <dbReference type="PIRSR" id="PIRSR000915-2"/>
    </source>
</evidence>
<dbReference type="PIRSF" id="PIRSF000915">
    <property type="entry name" value="PGP-type_phosphatase"/>
    <property type="match status" value="1"/>
</dbReference>
<dbReference type="NCBIfam" id="TIGR01452">
    <property type="entry name" value="PGP_euk"/>
    <property type="match status" value="1"/>
</dbReference>
<keyword evidence="1" id="KW-0378">Hydrolase</keyword>
<comment type="cofactor">
    <cofactor evidence="4">
        <name>Mg(2+)</name>
        <dbReference type="ChEBI" id="CHEBI:18420"/>
    </cofactor>
    <text evidence="4">Divalent metal ions. Mg(2+) is the most effective.</text>
</comment>
<dbReference type="InterPro" id="IPR006357">
    <property type="entry name" value="HAD-SF_hydro_IIA"/>
</dbReference>
<dbReference type="Pfam" id="PF13242">
    <property type="entry name" value="Hydrolase_like"/>
    <property type="match status" value="1"/>
</dbReference>
<keyword evidence="4" id="KW-0460">Magnesium</keyword>
<evidence type="ECO:0000256" key="2">
    <source>
        <dbReference type="PIRSR" id="PIRSR000915-1"/>
    </source>
</evidence>
<organism evidence="5 6">
    <name type="scientific">Nannochloropsis gaditana</name>
    <dbReference type="NCBI Taxonomy" id="72520"/>
    <lineage>
        <taxon>Eukaryota</taxon>
        <taxon>Sar</taxon>
        <taxon>Stramenopiles</taxon>
        <taxon>Ochrophyta</taxon>
        <taxon>Eustigmatophyceae</taxon>
        <taxon>Eustigmatales</taxon>
        <taxon>Monodopsidaceae</taxon>
        <taxon>Nannochloropsis</taxon>
    </lineage>
</organism>
<accession>W7TPB0</accession>
<keyword evidence="6" id="KW-1185">Reference proteome</keyword>
<protein>
    <submittedName>
        <fullName evidence="5">Phosphoglycolate phosphatase</fullName>
    </submittedName>
</protein>
<dbReference type="Gene3D" id="3.40.50.1000">
    <property type="entry name" value="HAD superfamily/HAD-like"/>
    <property type="match status" value="2"/>
</dbReference>
<dbReference type="PANTHER" id="PTHR19288:SF46">
    <property type="entry name" value="HALOACID DEHALOGENASE-LIKE HYDROLASE DOMAIN-CONTAINING PROTEIN 2"/>
    <property type="match status" value="1"/>
</dbReference>
<dbReference type="AlphaFoldDB" id="W7TPB0"/>
<dbReference type="Proteomes" id="UP000019335">
    <property type="component" value="Chromosome 11"/>
</dbReference>
<feature type="active site" description="Proton donor" evidence="2">
    <location>
        <position position="66"/>
    </location>
</feature>
<dbReference type="Pfam" id="PF13344">
    <property type="entry name" value="Hydrolase_6"/>
    <property type="match status" value="1"/>
</dbReference>
<gene>
    <name evidence="5" type="ORF">Naga_100005g112</name>
</gene>
<dbReference type="GO" id="GO:0046872">
    <property type="term" value="F:metal ion binding"/>
    <property type="evidence" value="ECO:0007669"/>
    <property type="project" value="UniProtKB-KW"/>
</dbReference>
<evidence type="ECO:0000256" key="4">
    <source>
        <dbReference type="PIRSR" id="PIRSR000915-3"/>
    </source>
</evidence>
<dbReference type="InterPro" id="IPR036412">
    <property type="entry name" value="HAD-like_sf"/>
</dbReference>
<dbReference type="InterPro" id="IPR006349">
    <property type="entry name" value="PGP_euk"/>
</dbReference>
<dbReference type="GO" id="GO:0016791">
    <property type="term" value="F:phosphatase activity"/>
    <property type="evidence" value="ECO:0007669"/>
    <property type="project" value="InterPro"/>
</dbReference>
<name>W7TPB0_9STRA</name>
<feature type="binding site" evidence="4">
    <location>
        <position position="66"/>
    </location>
    <ligand>
        <name>Mg(2+)</name>
        <dbReference type="ChEBI" id="CHEBI:18420"/>
    </ligand>
</feature>
<evidence type="ECO:0000313" key="6">
    <source>
        <dbReference type="Proteomes" id="UP000019335"/>
    </source>
</evidence>
<dbReference type="NCBIfam" id="TIGR01460">
    <property type="entry name" value="HAD-SF-IIA"/>
    <property type="match status" value="1"/>
</dbReference>
<dbReference type="GO" id="GO:0005737">
    <property type="term" value="C:cytoplasm"/>
    <property type="evidence" value="ECO:0007669"/>
    <property type="project" value="TreeGrafter"/>
</dbReference>
<evidence type="ECO:0000313" key="5">
    <source>
        <dbReference type="EMBL" id="EWM25353.1"/>
    </source>
</evidence>
<feature type="binding site" evidence="4">
    <location>
        <position position="286"/>
    </location>
    <ligand>
        <name>Mg(2+)</name>
        <dbReference type="ChEBI" id="CHEBI:18420"/>
    </ligand>
</feature>
<keyword evidence="4" id="KW-0479">Metal-binding</keyword>
<proteinExistence type="predicted"/>
<dbReference type="PANTHER" id="PTHR19288">
    <property type="entry name" value="4-NITROPHENYLPHOSPHATASE-RELATED"/>
    <property type="match status" value="1"/>
</dbReference>
<evidence type="ECO:0000256" key="1">
    <source>
        <dbReference type="ARBA" id="ARBA00022801"/>
    </source>
</evidence>
<reference evidence="5 6" key="1">
    <citation type="journal article" date="2014" name="Mol. Plant">
        <title>Chromosome Scale Genome Assembly and Transcriptome Profiling of Nannochloropsis gaditana in Nitrogen Depletion.</title>
        <authorList>
            <person name="Corteggiani Carpinelli E."/>
            <person name="Telatin A."/>
            <person name="Vitulo N."/>
            <person name="Forcato C."/>
            <person name="D'Angelo M."/>
            <person name="Schiavon R."/>
            <person name="Vezzi A."/>
            <person name="Giacometti G.M."/>
            <person name="Morosinotto T."/>
            <person name="Valle G."/>
        </authorList>
    </citation>
    <scope>NUCLEOTIDE SEQUENCE [LARGE SCALE GENOMIC DNA]</scope>
    <source>
        <strain evidence="5 6">B-31</strain>
    </source>
</reference>
<dbReference type="EMBL" id="AZIL01000936">
    <property type="protein sequence ID" value="EWM25353.1"/>
    <property type="molecule type" value="Genomic_DNA"/>
</dbReference>
<dbReference type="InterPro" id="IPR023214">
    <property type="entry name" value="HAD_sf"/>
</dbReference>
<feature type="binding site" evidence="3">
    <location>
        <position position="261"/>
    </location>
    <ligand>
        <name>substrate</name>
    </ligand>
</feature>
<feature type="active site" description="Nucleophile" evidence="2">
    <location>
        <position position="64"/>
    </location>
</feature>
<feature type="binding site" evidence="4">
    <location>
        <position position="64"/>
    </location>
    <ligand>
        <name>Mg(2+)</name>
        <dbReference type="ChEBI" id="CHEBI:18420"/>
    </ligand>
</feature>
<comment type="caution">
    <text evidence="5">The sequence shown here is derived from an EMBL/GenBank/DDBJ whole genome shotgun (WGS) entry which is preliminary data.</text>
</comment>
<dbReference type="OrthoDB" id="413953at2759"/>
<dbReference type="SUPFAM" id="SSF56784">
    <property type="entry name" value="HAD-like"/>
    <property type="match status" value="1"/>
</dbReference>
<sequence>MTTSITGAVTVKEAQYFVGTLRVRQREEAASRATSSLQSIQILDDSDPQALATVLDSYDTFLFDCDGVLWRGSALLPGSTRTLALLRAQGKRLFFVTNNSSKSRAEYVAKFTKLNIPVDISEIVPSSWAAAEYVRIQYPEVKKAFVIGSQGLVDELNLVGVTSLCGADQSYATRCFATESDFLSAEIDKDVTAVLCGWDLTFNFAKLSLASLYLQRKPTAAFIATNKDAFDKLADRNIPGNGCAVAALEQSVGREAVNVGKPSRWLINYLLRTYNLNPRRTLVIGDRLDTDIQLGIAGGCDTVLVGTGCTTTEDALLEQEARKVGMPTYVLSHVGAFSLSAIPSKN</sequence>